<reference evidence="3 4" key="1">
    <citation type="submission" date="2019-02" db="EMBL/GenBank/DDBJ databases">
        <title>Genome sequencing of the rare red list fungi Dentipellis fragilis.</title>
        <authorList>
            <person name="Buettner E."/>
            <person name="Kellner H."/>
        </authorList>
    </citation>
    <scope>NUCLEOTIDE SEQUENCE [LARGE SCALE GENOMIC DNA]</scope>
    <source>
        <strain evidence="3 4">DSM 105465</strain>
    </source>
</reference>
<keyword evidence="4" id="KW-1185">Reference proteome</keyword>
<evidence type="ECO:0000313" key="3">
    <source>
        <dbReference type="EMBL" id="TFY53036.1"/>
    </source>
</evidence>
<keyword evidence="2" id="KW-0812">Transmembrane</keyword>
<feature type="compositionally biased region" description="Polar residues" evidence="1">
    <location>
        <begin position="393"/>
        <end position="402"/>
    </location>
</feature>
<name>A0A4Y9XSD6_9AGAM</name>
<dbReference type="OrthoDB" id="3226582at2759"/>
<evidence type="ECO:0000256" key="1">
    <source>
        <dbReference type="SAM" id="MobiDB-lite"/>
    </source>
</evidence>
<sequence length="402" mass="44475">MCGEEYYRSRLAALWVETVIWGAYAALFVCSVYVLIYKRPNRWFLAVTVSTFAICTSFIILDFVTVLISPLSISNTECLPNGVCVACPDTPNQFDEQLVSDVIQCIEYAFFGINQLIVDGLLIYRCFVVWQYNKLVTIPSIVLLLATAGKYPSDAQLFAFAYPLNASACTFAQTNYDIQLYRIVRDATAGEGPPPEFINDVKLYDNFGIASSSLSLAVNIVITALISLRIWWVTKDFQHSKRSGLTYGSVIAILVESGLPYSISIIIYFITYFRAPVFTIIPQSAMQQFMGIAPTLVLVRIGMGSSFDTSPVSLGDVPHDAANRTMTLHFAERDTFTIASTQDHHGGLRHRELELSPLEKGSDGQATQGSTAVDSFNHSREMLSPEQYMVQKDASSVVVSSA</sequence>
<comment type="caution">
    <text evidence="3">The sequence shown here is derived from an EMBL/GenBank/DDBJ whole genome shotgun (WGS) entry which is preliminary data.</text>
</comment>
<keyword evidence="2" id="KW-0472">Membrane</keyword>
<feature type="transmembrane region" description="Helical" evidence="2">
    <location>
        <begin position="244"/>
        <end position="270"/>
    </location>
</feature>
<feature type="compositionally biased region" description="Polar residues" evidence="1">
    <location>
        <begin position="364"/>
        <end position="376"/>
    </location>
</feature>
<accession>A0A4Y9XSD6</accession>
<gene>
    <name evidence="3" type="ORF">EVG20_g10298</name>
</gene>
<dbReference type="Proteomes" id="UP000298327">
    <property type="component" value="Unassembled WGS sequence"/>
</dbReference>
<feature type="transmembrane region" description="Helical" evidence="2">
    <location>
        <begin position="12"/>
        <end position="36"/>
    </location>
</feature>
<feature type="region of interest" description="Disordered" evidence="1">
    <location>
        <begin position="359"/>
        <end position="402"/>
    </location>
</feature>
<feature type="transmembrane region" description="Helical" evidence="2">
    <location>
        <begin position="43"/>
        <end position="68"/>
    </location>
</feature>
<keyword evidence="2" id="KW-1133">Transmembrane helix</keyword>
<dbReference type="EMBL" id="SEOQ01001211">
    <property type="protein sequence ID" value="TFY53036.1"/>
    <property type="molecule type" value="Genomic_DNA"/>
</dbReference>
<evidence type="ECO:0000256" key="2">
    <source>
        <dbReference type="SAM" id="Phobius"/>
    </source>
</evidence>
<protein>
    <submittedName>
        <fullName evidence="3">Uncharacterized protein</fullName>
    </submittedName>
</protein>
<organism evidence="3 4">
    <name type="scientific">Dentipellis fragilis</name>
    <dbReference type="NCBI Taxonomy" id="205917"/>
    <lineage>
        <taxon>Eukaryota</taxon>
        <taxon>Fungi</taxon>
        <taxon>Dikarya</taxon>
        <taxon>Basidiomycota</taxon>
        <taxon>Agaricomycotina</taxon>
        <taxon>Agaricomycetes</taxon>
        <taxon>Russulales</taxon>
        <taxon>Hericiaceae</taxon>
        <taxon>Dentipellis</taxon>
    </lineage>
</organism>
<dbReference type="AlphaFoldDB" id="A0A4Y9XSD6"/>
<evidence type="ECO:0000313" key="4">
    <source>
        <dbReference type="Proteomes" id="UP000298327"/>
    </source>
</evidence>
<feature type="transmembrane region" description="Helical" evidence="2">
    <location>
        <begin position="207"/>
        <end position="232"/>
    </location>
</feature>
<proteinExistence type="predicted"/>